<feature type="compositionally biased region" description="Pro residues" evidence="1">
    <location>
        <begin position="52"/>
        <end position="69"/>
    </location>
</feature>
<evidence type="ECO:0000259" key="2">
    <source>
        <dbReference type="Pfam" id="PF05922"/>
    </source>
</evidence>
<sequence>MNQHPRAAIAVVALMGLLPLAGCDGQGADDPSSSTPSSTEPAPGPSDGGSPSPSPTSPSSPTPTSPAPTSPSDGGSPSPSSPTPTSPAPTSPSDGTSPSDDGPEDSVTTYLVMFAPPEGVSDPAARKEAVRRQVDRKAAQFEERGLEVSSRYSTVGGLAVRATAAQAEELRSDPDVLSVEKDRMVSIPEVPGPSAT</sequence>
<dbReference type="Gene3D" id="3.30.70.80">
    <property type="entry name" value="Peptidase S8 propeptide/proteinase inhibitor I9"/>
    <property type="match status" value="1"/>
</dbReference>
<dbReference type="InterPro" id="IPR010259">
    <property type="entry name" value="S8pro/Inhibitor_I9"/>
</dbReference>
<proteinExistence type="predicted"/>
<comment type="caution">
    <text evidence="3">The sequence shown here is derived from an EMBL/GenBank/DDBJ whole genome shotgun (WGS) entry which is preliminary data.</text>
</comment>
<evidence type="ECO:0000313" key="4">
    <source>
        <dbReference type="Proteomes" id="UP000234206"/>
    </source>
</evidence>
<dbReference type="Proteomes" id="UP000234206">
    <property type="component" value="Unassembled WGS sequence"/>
</dbReference>
<dbReference type="AlphaFoldDB" id="A0A2I1P8E1"/>
<dbReference type="Pfam" id="PF05922">
    <property type="entry name" value="Inhibitor_I9"/>
    <property type="match status" value="1"/>
</dbReference>
<dbReference type="InterPro" id="IPR037045">
    <property type="entry name" value="S8pro/Inhibitor_I9_sf"/>
</dbReference>
<feature type="domain" description="Inhibitor I9" evidence="2">
    <location>
        <begin position="109"/>
        <end position="187"/>
    </location>
</feature>
<gene>
    <name evidence="3" type="ORF">CYJ76_10550</name>
</gene>
<feature type="compositionally biased region" description="Pro residues" evidence="1">
    <location>
        <begin position="79"/>
        <end position="90"/>
    </location>
</feature>
<evidence type="ECO:0000313" key="3">
    <source>
        <dbReference type="EMBL" id="PKZ40897.1"/>
    </source>
</evidence>
<feature type="compositionally biased region" description="Low complexity" evidence="1">
    <location>
        <begin position="91"/>
        <end position="100"/>
    </location>
</feature>
<dbReference type="RefSeq" id="WP_101850055.1">
    <property type="nucleotide sequence ID" value="NZ_PKIZ01000024.1"/>
</dbReference>
<dbReference type="SUPFAM" id="SSF54897">
    <property type="entry name" value="Protease propeptides/inhibitors"/>
    <property type="match status" value="1"/>
</dbReference>
<feature type="region of interest" description="Disordered" evidence="1">
    <location>
        <begin position="20"/>
        <end position="108"/>
    </location>
</feature>
<reference evidence="3 4" key="1">
    <citation type="submission" date="2017-12" db="EMBL/GenBank/DDBJ databases">
        <title>Phylogenetic diversity of female urinary microbiome.</title>
        <authorList>
            <person name="Thomas-White K."/>
            <person name="Wolfe A.J."/>
        </authorList>
    </citation>
    <scope>NUCLEOTIDE SEQUENCE [LARGE SCALE GENOMIC DNA]</scope>
    <source>
        <strain evidence="3 4">UMB1298</strain>
    </source>
</reference>
<dbReference type="EMBL" id="PKIZ01000024">
    <property type="protein sequence ID" value="PKZ40897.1"/>
    <property type="molecule type" value="Genomic_DNA"/>
</dbReference>
<accession>A0A2I1P8E1</accession>
<organism evidence="3 4">
    <name type="scientific">Kytococcus schroeteri</name>
    <dbReference type="NCBI Taxonomy" id="138300"/>
    <lineage>
        <taxon>Bacteria</taxon>
        <taxon>Bacillati</taxon>
        <taxon>Actinomycetota</taxon>
        <taxon>Actinomycetes</taxon>
        <taxon>Micrococcales</taxon>
        <taxon>Kytococcaceae</taxon>
        <taxon>Kytococcus</taxon>
    </lineage>
</organism>
<evidence type="ECO:0000256" key="1">
    <source>
        <dbReference type="SAM" id="MobiDB-lite"/>
    </source>
</evidence>
<keyword evidence="4" id="KW-1185">Reference proteome</keyword>
<protein>
    <recommendedName>
        <fullName evidence="2">Inhibitor I9 domain-containing protein</fullName>
    </recommendedName>
</protein>
<feature type="compositionally biased region" description="Low complexity" evidence="1">
    <location>
        <begin position="28"/>
        <end position="41"/>
    </location>
</feature>
<name>A0A2I1P8E1_9MICO</name>